<proteinExistence type="predicted"/>
<dbReference type="RefSeq" id="WP_286001799.1">
    <property type="nucleotide sequence ID" value="NZ_CP127295.1"/>
</dbReference>
<gene>
    <name evidence="1" type="ORF">QRX60_17280</name>
</gene>
<organism evidence="1 2">
    <name type="scientific">Amycolatopsis mongoliensis</name>
    <dbReference type="NCBI Taxonomy" id="715475"/>
    <lineage>
        <taxon>Bacteria</taxon>
        <taxon>Bacillati</taxon>
        <taxon>Actinomycetota</taxon>
        <taxon>Actinomycetes</taxon>
        <taxon>Pseudonocardiales</taxon>
        <taxon>Pseudonocardiaceae</taxon>
        <taxon>Amycolatopsis</taxon>
    </lineage>
</organism>
<dbReference type="KEGG" id="amog:QRX60_17280"/>
<keyword evidence="2" id="KW-1185">Reference proteome</keyword>
<dbReference type="EMBL" id="CP127295">
    <property type="protein sequence ID" value="WIY05511.1"/>
    <property type="molecule type" value="Genomic_DNA"/>
</dbReference>
<evidence type="ECO:0000313" key="1">
    <source>
        <dbReference type="EMBL" id="WIY05511.1"/>
    </source>
</evidence>
<accession>A0A9Y2JXM3</accession>
<name>A0A9Y2JXM3_9PSEU</name>
<protein>
    <submittedName>
        <fullName evidence="1">Uncharacterized protein</fullName>
    </submittedName>
</protein>
<dbReference type="Proteomes" id="UP001239397">
    <property type="component" value="Chromosome"/>
</dbReference>
<reference evidence="1 2" key="1">
    <citation type="submission" date="2023-06" db="EMBL/GenBank/DDBJ databases">
        <authorList>
            <person name="Oyuntsetseg B."/>
            <person name="Kim S.B."/>
        </authorList>
    </citation>
    <scope>NUCLEOTIDE SEQUENCE [LARGE SCALE GENOMIC DNA]</scope>
    <source>
        <strain evidence="1 2">4-36</strain>
    </source>
</reference>
<sequence length="309" mass="34291">MERSELVQELKTLRKGRGLAGRVEDRVGPRLRSACSVLAEDGMVAIRDKVGGRLSELAADLPEDLRVAALAAFAICAEARQPLYQDRVRWAANRLDRDPRTVRRRVDEAIDLLAEMATGSLRASPPPTPESRWHTASLAVALVLDQPQPSVLEQRRIVADQEGLRSLDLAVSLPGGRSDLSVTVLYGGTLLDRGMETSDRWGYGLELPRPLSRGESWECAVLFQLPSLSALRPHMVTVPRQPCDQFDLHVRFGRVPPEVWAMEGAFQRDVSDPGYRGRPEPVDSSGEVYLRFRGLTPGLAYGARWADHR</sequence>
<dbReference type="AlphaFoldDB" id="A0A9Y2JXM3"/>
<evidence type="ECO:0000313" key="2">
    <source>
        <dbReference type="Proteomes" id="UP001239397"/>
    </source>
</evidence>